<reference evidence="1 2" key="1">
    <citation type="submission" date="2021-08" db="EMBL/GenBank/DDBJ databases">
        <title>Culture and genomic analysis of Symbiopectobacterium purcellii sp. nov. gen. nov., isolated from the leafhopper Empoasca decipiens.</title>
        <authorList>
            <person name="Nadal-Jimenez P."/>
            <person name="Siozios S."/>
            <person name="Halliday N."/>
            <person name="Camara M."/>
            <person name="Hurst G.D.D."/>
        </authorList>
    </citation>
    <scope>NUCLEOTIDE SEQUENCE [LARGE SCALE GENOMIC DNA]</scope>
    <source>
        <strain evidence="1 2">SyEd1</strain>
    </source>
</reference>
<sequence>MANCKWKIINRSPYSISAEFNNERVSAVMISISTANSNQTSAANREITTSAKTVRMKDILGLRKAVKYVENLVTTFNRDLQNPTHWQRPNVNSLRQLLADINVVSARANQLTAKIESSSYPHHASKMANLGEIKATIDTLNKNVNTSFNRSQKNMQVMREREDRYQEDRVNSARARSERRQHVNEMINSGRGDELYNGGMVK</sequence>
<organism evidence="1 2">
    <name type="scientific">Symbiopectobacterium purcellii</name>
    <dbReference type="NCBI Taxonomy" id="2871826"/>
    <lineage>
        <taxon>Bacteria</taxon>
        <taxon>Pseudomonadati</taxon>
        <taxon>Pseudomonadota</taxon>
        <taxon>Gammaproteobacteria</taxon>
        <taxon>Enterobacterales</taxon>
        <taxon>Enterobacteriaceae</taxon>
    </lineage>
</organism>
<evidence type="ECO:0000313" key="2">
    <source>
        <dbReference type="Proteomes" id="UP000825886"/>
    </source>
</evidence>
<evidence type="ECO:0000313" key="1">
    <source>
        <dbReference type="EMBL" id="QZN95026.1"/>
    </source>
</evidence>
<dbReference type="Proteomes" id="UP000825886">
    <property type="component" value="Chromosome"/>
</dbReference>
<dbReference type="RefSeq" id="WP_222158135.1">
    <property type="nucleotide sequence ID" value="NZ_CP081864.1"/>
</dbReference>
<keyword evidence="2" id="KW-1185">Reference proteome</keyword>
<gene>
    <name evidence="1" type="ORF">K6K13_17615</name>
</gene>
<proteinExistence type="predicted"/>
<accession>A0ABX9AL69</accession>
<protein>
    <submittedName>
        <fullName evidence="1">Uncharacterized protein</fullName>
    </submittedName>
</protein>
<name>A0ABX9AL69_9ENTR</name>
<dbReference type="EMBL" id="CP081864">
    <property type="protein sequence ID" value="QZN95026.1"/>
    <property type="molecule type" value="Genomic_DNA"/>
</dbReference>